<keyword evidence="4" id="KW-0802">TPR repeat</keyword>
<dbReference type="AlphaFoldDB" id="A0A1J5PUM8"/>
<dbReference type="Pfam" id="PF13844">
    <property type="entry name" value="Glyco_transf_41"/>
    <property type="match status" value="1"/>
</dbReference>
<feature type="domain" description="O-GlcNAc transferase C-terminal" evidence="5">
    <location>
        <begin position="3"/>
        <end position="159"/>
    </location>
</feature>
<dbReference type="PANTHER" id="PTHR44998">
    <property type="match status" value="1"/>
</dbReference>
<proteinExistence type="predicted"/>
<evidence type="ECO:0000256" key="3">
    <source>
        <dbReference type="ARBA" id="ARBA00022737"/>
    </source>
</evidence>
<evidence type="ECO:0000256" key="2">
    <source>
        <dbReference type="ARBA" id="ARBA00022679"/>
    </source>
</evidence>
<evidence type="ECO:0000259" key="5">
    <source>
        <dbReference type="Pfam" id="PF13844"/>
    </source>
</evidence>
<reference evidence="6" key="1">
    <citation type="submission" date="2016-10" db="EMBL/GenBank/DDBJ databases">
        <title>Sequence of Gallionella enrichment culture.</title>
        <authorList>
            <person name="Poehlein A."/>
            <person name="Muehling M."/>
            <person name="Daniel R."/>
        </authorList>
    </citation>
    <scope>NUCLEOTIDE SEQUENCE</scope>
</reference>
<sequence>MFAAWIRILLRAPKSVLWLIADNEQVRENLSLQAERLGVPRSRLFFADRVGPDAYLARYQVADLFLDTLPFNAGTTASDALWAGLPLLTCVGKTFAARMAGSLLLAAELPELITYNLQEYEDKAVELAESPDRISTLKKHLAETQKSCALFDSSRFVRELERLLQKKINELPVIHKINFSTTANLDYIQPLNTPIHLDTRIKNHTRRYVIVAPPYQHNSAGIRVLYDLQKWLVRSGLDAIVCTWFQGYPVDQFSEDIVIYPEVAPGNILNAKRIIRYILNIPGKLGFGENKYAENEILIAYNKELACYTNGVILQVPSIEPFFNDLNTDKKINAFYVGKGKNTNKHPENCIEITKTFPATRHDVADLLRSVKVLYTYDDFSMISQEAKLCGCDIKLINSSGEIVEYPDLSFPTFEEFKIQLNEFIEMTRNL</sequence>
<accession>A0A1J5PUM8</accession>
<evidence type="ECO:0000313" key="6">
    <source>
        <dbReference type="EMBL" id="OIQ71300.1"/>
    </source>
</evidence>
<protein>
    <recommendedName>
        <fullName evidence="5">O-GlcNAc transferase C-terminal domain-containing protein</fullName>
    </recommendedName>
</protein>
<dbReference type="GO" id="GO:0016740">
    <property type="term" value="F:transferase activity"/>
    <property type="evidence" value="ECO:0007669"/>
    <property type="project" value="UniProtKB-KW"/>
</dbReference>
<gene>
    <name evidence="6" type="ORF">GALL_470850</name>
</gene>
<evidence type="ECO:0000256" key="1">
    <source>
        <dbReference type="ARBA" id="ARBA00004922"/>
    </source>
</evidence>
<name>A0A1J5PUM8_9ZZZZ</name>
<keyword evidence="2" id="KW-0808">Transferase</keyword>
<keyword evidence="3" id="KW-0677">Repeat</keyword>
<organism evidence="6">
    <name type="scientific">mine drainage metagenome</name>
    <dbReference type="NCBI Taxonomy" id="410659"/>
    <lineage>
        <taxon>unclassified sequences</taxon>
        <taxon>metagenomes</taxon>
        <taxon>ecological metagenomes</taxon>
    </lineage>
</organism>
<dbReference type="PANTHER" id="PTHR44998:SF1">
    <property type="entry name" value="UDP-N-ACETYLGLUCOSAMINE--PEPTIDE N-ACETYLGLUCOSAMINYLTRANSFERASE 110 KDA SUBUNIT"/>
    <property type="match status" value="1"/>
</dbReference>
<dbReference type="InterPro" id="IPR029489">
    <property type="entry name" value="OGT/SEC/SPY_C"/>
</dbReference>
<dbReference type="EMBL" id="MLJW01003791">
    <property type="protein sequence ID" value="OIQ71300.1"/>
    <property type="molecule type" value="Genomic_DNA"/>
</dbReference>
<evidence type="ECO:0000256" key="4">
    <source>
        <dbReference type="ARBA" id="ARBA00022803"/>
    </source>
</evidence>
<comment type="caution">
    <text evidence="6">The sequence shown here is derived from an EMBL/GenBank/DDBJ whole genome shotgun (WGS) entry which is preliminary data.</text>
</comment>
<comment type="pathway">
    <text evidence="1">Protein modification; protein glycosylation.</text>
</comment>
<dbReference type="SUPFAM" id="SSF53756">
    <property type="entry name" value="UDP-Glycosyltransferase/glycogen phosphorylase"/>
    <property type="match status" value="1"/>
</dbReference>
<dbReference type="Gene3D" id="3.40.50.2000">
    <property type="entry name" value="Glycogen Phosphorylase B"/>
    <property type="match status" value="1"/>
</dbReference>